<dbReference type="GO" id="GO:0015288">
    <property type="term" value="F:porin activity"/>
    <property type="evidence" value="ECO:0007669"/>
    <property type="project" value="UniProtKB-KW"/>
</dbReference>
<accession>A0A132EHU6</accession>
<comment type="subunit">
    <text evidence="2">Homotrimer.</text>
</comment>
<evidence type="ECO:0000256" key="9">
    <source>
        <dbReference type="ARBA" id="ARBA00023136"/>
    </source>
</evidence>
<keyword evidence="5" id="KW-0812">Transmembrane</keyword>
<keyword evidence="10" id="KW-0998">Cell outer membrane</keyword>
<evidence type="ECO:0000256" key="8">
    <source>
        <dbReference type="ARBA" id="ARBA00023114"/>
    </source>
</evidence>
<evidence type="ECO:0000313" key="14">
    <source>
        <dbReference type="EMBL" id="MDR8754605.1"/>
    </source>
</evidence>
<name>A0A132EHU6_9BURK</name>
<dbReference type="Gene3D" id="2.40.160.10">
    <property type="entry name" value="Porin"/>
    <property type="match status" value="1"/>
</dbReference>
<proteinExistence type="predicted"/>
<evidence type="ECO:0000256" key="5">
    <source>
        <dbReference type="ARBA" id="ARBA00022692"/>
    </source>
</evidence>
<dbReference type="AlphaFoldDB" id="A0A132EHU6"/>
<keyword evidence="7" id="KW-0406">Ion transport</keyword>
<dbReference type="EMBL" id="VJSY01000020">
    <property type="protein sequence ID" value="MDR8754605.1"/>
    <property type="molecule type" value="Genomic_DNA"/>
</dbReference>
<dbReference type="Proteomes" id="UP000062912">
    <property type="component" value="Unassembled WGS sequence"/>
</dbReference>
<dbReference type="GO" id="GO:0046930">
    <property type="term" value="C:pore complex"/>
    <property type="evidence" value="ECO:0007669"/>
    <property type="project" value="UniProtKB-KW"/>
</dbReference>
<dbReference type="SUPFAM" id="SSF56935">
    <property type="entry name" value="Porins"/>
    <property type="match status" value="1"/>
</dbReference>
<dbReference type="EMBL" id="LPJR01000027">
    <property type="protein sequence ID" value="KWF30500.1"/>
    <property type="molecule type" value="Genomic_DNA"/>
</dbReference>
<comment type="caution">
    <text evidence="13">The sequence shown here is derived from an EMBL/GenBank/DDBJ whole genome shotgun (WGS) entry which is preliminary data.</text>
</comment>
<organism evidence="13 15">
    <name type="scientific">Burkholderia pseudomultivorans</name>
    <dbReference type="NCBI Taxonomy" id="1207504"/>
    <lineage>
        <taxon>Bacteria</taxon>
        <taxon>Pseudomonadati</taxon>
        <taxon>Pseudomonadota</taxon>
        <taxon>Betaproteobacteria</taxon>
        <taxon>Burkholderiales</taxon>
        <taxon>Burkholderiaceae</taxon>
        <taxon>Burkholderia</taxon>
        <taxon>Burkholderia cepacia complex</taxon>
    </lineage>
</organism>
<dbReference type="CDD" id="cd00342">
    <property type="entry name" value="gram_neg_porins"/>
    <property type="match status" value="1"/>
</dbReference>
<dbReference type="InterPro" id="IPR050298">
    <property type="entry name" value="Gram-neg_bact_OMP"/>
</dbReference>
<evidence type="ECO:0000256" key="11">
    <source>
        <dbReference type="SAM" id="SignalP"/>
    </source>
</evidence>
<sequence>MKRQYGWIAAVVLAVPAAAQAQSSVTVWGRVGGDVQYLNGVQNGPHSTGSRFSEGNDWGTSILGITGKEDLGGGNQAVFWLESSINAANGNYGGGVLFQRGAWVGLKNERYGFLRLGQGSFINSYIWSYDPLLEENYSVESLTSYRNGPKLSNGIRYESPKFGGFSFGLQANLGNSSNGWLRGSPNNVNATGLSDGATLAYTHGDFEIRAIWNEIRNQNGREDNLFTASQEAFIGVRDRFGPALVQLGYTRYSAPDTPAGLSRTANYYWGGVTYDATPFLHLQGAVYSMKIDAGQWTADHSGEGRSTIVGLGTMYDLSKRTFLYATAAHVFNSANANFGVNPQAPGLGNGNGLGASPMPGHGQTGVYAGIETLF</sequence>
<dbReference type="OrthoDB" id="6975458at2"/>
<keyword evidence="3" id="KW-0813">Transport</keyword>
<evidence type="ECO:0000313" key="15">
    <source>
        <dbReference type="Proteomes" id="UP000062912"/>
    </source>
</evidence>
<dbReference type="PANTHER" id="PTHR34501">
    <property type="entry name" value="PROTEIN YDDL-RELATED"/>
    <property type="match status" value="1"/>
</dbReference>
<evidence type="ECO:0000256" key="1">
    <source>
        <dbReference type="ARBA" id="ARBA00004571"/>
    </source>
</evidence>
<evidence type="ECO:0000256" key="6">
    <source>
        <dbReference type="ARBA" id="ARBA00022729"/>
    </source>
</evidence>
<evidence type="ECO:0000256" key="3">
    <source>
        <dbReference type="ARBA" id="ARBA00022448"/>
    </source>
</evidence>
<reference evidence="14 16" key="2">
    <citation type="submission" date="2019-06" db="EMBL/GenBank/DDBJ databases">
        <title>Evolution of Burkholderia multivorans in the lungs of Cystic Fibrosis patients.</title>
        <authorList>
            <person name="Moreira L.M."/>
        </authorList>
    </citation>
    <scope>NUCLEOTIDE SEQUENCE [LARGE SCALE GENOMIC DNA]</scope>
    <source>
        <strain evidence="14 16">VC13239</strain>
    </source>
</reference>
<feature type="signal peptide" evidence="11">
    <location>
        <begin position="1"/>
        <end position="21"/>
    </location>
</feature>
<dbReference type="RefSeq" id="WP_060241276.1">
    <property type="nucleotide sequence ID" value="NZ_CADFDQ010000007.1"/>
</dbReference>
<keyword evidence="4" id="KW-1134">Transmembrane beta strand</keyword>
<keyword evidence="8" id="KW-0626">Porin</keyword>
<evidence type="ECO:0000313" key="16">
    <source>
        <dbReference type="Proteomes" id="UP001248067"/>
    </source>
</evidence>
<evidence type="ECO:0000259" key="12">
    <source>
        <dbReference type="Pfam" id="PF13609"/>
    </source>
</evidence>
<dbReference type="InterPro" id="IPR023614">
    <property type="entry name" value="Porin_dom_sf"/>
</dbReference>
<evidence type="ECO:0000256" key="7">
    <source>
        <dbReference type="ARBA" id="ARBA00023065"/>
    </source>
</evidence>
<dbReference type="PRINTS" id="PR00182">
    <property type="entry name" value="ECOLNEIPORIN"/>
</dbReference>
<dbReference type="InterPro" id="IPR002299">
    <property type="entry name" value="Porin_Neis"/>
</dbReference>
<reference evidence="13 15" key="1">
    <citation type="submission" date="2015-11" db="EMBL/GenBank/DDBJ databases">
        <title>Expanding the genomic diversity of Burkholderia species for the development of highly accurate diagnostics.</title>
        <authorList>
            <person name="Sahl J."/>
            <person name="Keim P."/>
            <person name="Wagner D."/>
        </authorList>
    </citation>
    <scope>NUCLEOTIDE SEQUENCE [LARGE SCALE GENOMIC DNA]</scope>
    <source>
        <strain evidence="13 15">MSMB368WGS</strain>
    </source>
</reference>
<evidence type="ECO:0000313" key="13">
    <source>
        <dbReference type="EMBL" id="KWF30500.1"/>
    </source>
</evidence>
<feature type="domain" description="Porin" evidence="12">
    <location>
        <begin position="9"/>
        <end position="334"/>
    </location>
</feature>
<keyword evidence="9" id="KW-0472">Membrane</keyword>
<evidence type="ECO:0000256" key="10">
    <source>
        <dbReference type="ARBA" id="ARBA00023237"/>
    </source>
</evidence>
<gene>
    <name evidence="14" type="ORF">FEQ00_03028</name>
    <name evidence="13" type="ORF">WT56_13810</name>
</gene>
<keyword evidence="16" id="KW-1185">Reference proteome</keyword>
<dbReference type="Pfam" id="PF13609">
    <property type="entry name" value="Porin_4"/>
    <property type="match status" value="1"/>
</dbReference>
<feature type="chain" id="PRO_5007290816" evidence="11">
    <location>
        <begin position="22"/>
        <end position="374"/>
    </location>
</feature>
<protein>
    <submittedName>
        <fullName evidence="14">Outer membrane porin protein 32</fullName>
    </submittedName>
</protein>
<dbReference type="GO" id="GO:0034220">
    <property type="term" value="P:monoatomic ion transmembrane transport"/>
    <property type="evidence" value="ECO:0007669"/>
    <property type="project" value="InterPro"/>
</dbReference>
<dbReference type="PANTHER" id="PTHR34501:SF9">
    <property type="entry name" value="MAJOR OUTER MEMBRANE PROTEIN P.IA"/>
    <property type="match status" value="1"/>
</dbReference>
<dbReference type="InterPro" id="IPR001702">
    <property type="entry name" value="Porin_Gram-ve"/>
</dbReference>
<keyword evidence="6 11" id="KW-0732">Signal</keyword>
<comment type="subcellular location">
    <subcellularLocation>
        <location evidence="1">Cell outer membrane</location>
        <topology evidence="1">Multi-pass membrane protein</topology>
    </subcellularLocation>
</comment>
<evidence type="ECO:0000256" key="4">
    <source>
        <dbReference type="ARBA" id="ARBA00022452"/>
    </source>
</evidence>
<dbReference type="InterPro" id="IPR033900">
    <property type="entry name" value="Gram_neg_porin_domain"/>
</dbReference>
<evidence type="ECO:0000256" key="2">
    <source>
        <dbReference type="ARBA" id="ARBA00011233"/>
    </source>
</evidence>
<dbReference type="PRINTS" id="PR00184">
    <property type="entry name" value="NEISSPPORIN"/>
</dbReference>
<dbReference type="GO" id="GO:0009279">
    <property type="term" value="C:cell outer membrane"/>
    <property type="evidence" value="ECO:0007669"/>
    <property type="project" value="UniProtKB-SubCell"/>
</dbReference>
<dbReference type="Proteomes" id="UP001248067">
    <property type="component" value="Unassembled WGS sequence"/>
</dbReference>